<feature type="non-terminal residue" evidence="1">
    <location>
        <position position="1"/>
    </location>
</feature>
<protein>
    <submittedName>
        <fullName evidence="1">Uncharacterized protein</fullName>
    </submittedName>
</protein>
<comment type="caution">
    <text evidence="1">The sequence shown here is derived from an EMBL/GenBank/DDBJ whole genome shotgun (WGS) entry which is preliminary data.</text>
</comment>
<evidence type="ECO:0000313" key="1">
    <source>
        <dbReference type="EMBL" id="GFD34634.1"/>
    </source>
</evidence>
<sequence length="51" mass="5780">DTAAPVKDKEESVKQGRMITDMDEDVKDEAFARQLEAELNANISWNDVINE</sequence>
<dbReference type="AlphaFoldDB" id="A0A699VS01"/>
<proteinExistence type="predicted"/>
<name>A0A699VS01_TANCI</name>
<dbReference type="EMBL" id="BKCJ011448905">
    <property type="protein sequence ID" value="GFD34634.1"/>
    <property type="molecule type" value="Genomic_DNA"/>
</dbReference>
<organism evidence="1">
    <name type="scientific">Tanacetum cinerariifolium</name>
    <name type="common">Dalmatian daisy</name>
    <name type="synonym">Chrysanthemum cinerariifolium</name>
    <dbReference type="NCBI Taxonomy" id="118510"/>
    <lineage>
        <taxon>Eukaryota</taxon>
        <taxon>Viridiplantae</taxon>
        <taxon>Streptophyta</taxon>
        <taxon>Embryophyta</taxon>
        <taxon>Tracheophyta</taxon>
        <taxon>Spermatophyta</taxon>
        <taxon>Magnoliopsida</taxon>
        <taxon>eudicotyledons</taxon>
        <taxon>Gunneridae</taxon>
        <taxon>Pentapetalae</taxon>
        <taxon>asterids</taxon>
        <taxon>campanulids</taxon>
        <taxon>Asterales</taxon>
        <taxon>Asteraceae</taxon>
        <taxon>Asteroideae</taxon>
        <taxon>Anthemideae</taxon>
        <taxon>Anthemidinae</taxon>
        <taxon>Tanacetum</taxon>
    </lineage>
</organism>
<reference evidence="1" key="1">
    <citation type="journal article" date="2019" name="Sci. Rep.">
        <title>Draft genome of Tanacetum cinerariifolium, the natural source of mosquito coil.</title>
        <authorList>
            <person name="Yamashiro T."/>
            <person name="Shiraishi A."/>
            <person name="Satake H."/>
            <person name="Nakayama K."/>
        </authorList>
    </citation>
    <scope>NUCLEOTIDE SEQUENCE</scope>
</reference>
<accession>A0A699VS01</accession>
<gene>
    <name evidence="1" type="ORF">Tci_906603</name>
</gene>